<organism evidence="1 2">
    <name type="scientific">Mycena albidolilacea</name>
    <dbReference type="NCBI Taxonomy" id="1033008"/>
    <lineage>
        <taxon>Eukaryota</taxon>
        <taxon>Fungi</taxon>
        <taxon>Dikarya</taxon>
        <taxon>Basidiomycota</taxon>
        <taxon>Agaricomycotina</taxon>
        <taxon>Agaricomycetes</taxon>
        <taxon>Agaricomycetidae</taxon>
        <taxon>Agaricales</taxon>
        <taxon>Marasmiineae</taxon>
        <taxon>Mycenaceae</taxon>
        <taxon>Mycena</taxon>
    </lineage>
</organism>
<accession>A0AAD6ZNN1</accession>
<dbReference type="EMBL" id="JARIHO010000035">
    <property type="protein sequence ID" value="KAJ7331380.1"/>
    <property type="molecule type" value="Genomic_DNA"/>
</dbReference>
<keyword evidence="2" id="KW-1185">Reference proteome</keyword>
<proteinExistence type="predicted"/>
<dbReference type="Proteomes" id="UP001218218">
    <property type="component" value="Unassembled WGS sequence"/>
</dbReference>
<feature type="non-terminal residue" evidence="1">
    <location>
        <position position="1"/>
    </location>
</feature>
<gene>
    <name evidence="1" type="ORF">DFH08DRAFT_616198</name>
</gene>
<sequence>MGWQWTGSPMKSIGEFKSLLGVLRNRRYLPADIMDFDIEKETAKFDEYLATSSASSIRDGWKSASVKISVPDGKKYASEADAPVFEVPGLFYRPLVEVIKSAVHDVGDRCFHYTPFKKFWQPTRDGPPQRVYDEIYSSNAMVEAHTALQNQPREPGCTLERVVLALMWWSDSTHLASFGDASLWPLYLFFGNQSKWLRVKPRSNVCHHVAYFPKLPDTFHDFFKVLTGDSPSADVLTHCRRELMHAIWRLLLDDDFLEAYEHGIVIECQDGIFRRFYPRIFTYSADYPEKVLLATIRNMGKAPCPRCYILKTDIPDLGTVRDTQKREKLARTDEHIRDGTITRIRNWIFKLGRNVKSTTFDYFLLARSWTPTSNAFSDRLSKFGLDPFKMLVPDFMHEFELGVFKNFFIHLLRILYAHGDGAISKLNERYV</sequence>
<reference evidence="1" key="1">
    <citation type="submission" date="2023-03" db="EMBL/GenBank/DDBJ databases">
        <title>Massive genome expansion in bonnet fungi (Mycena s.s.) driven by repeated elements and novel gene families across ecological guilds.</title>
        <authorList>
            <consortium name="Lawrence Berkeley National Laboratory"/>
            <person name="Harder C.B."/>
            <person name="Miyauchi S."/>
            <person name="Viragh M."/>
            <person name="Kuo A."/>
            <person name="Thoen E."/>
            <person name="Andreopoulos B."/>
            <person name="Lu D."/>
            <person name="Skrede I."/>
            <person name="Drula E."/>
            <person name="Henrissat B."/>
            <person name="Morin E."/>
            <person name="Kohler A."/>
            <person name="Barry K."/>
            <person name="LaButti K."/>
            <person name="Morin E."/>
            <person name="Salamov A."/>
            <person name="Lipzen A."/>
            <person name="Mereny Z."/>
            <person name="Hegedus B."/>
            <person name="Baldrian P."/>
            <person name="Stursova M."/>
            <person name="Weitz H."/>
            <person name="Taylor A."/>
            <person name="Grigoriev I.V."/>
            <person name="Nagy L.G."/>
            <person name="Martin F."/>
            <person name="Kauserud H."/>
        </authorList>
    </citation>
    <scope>NUCLEOTIDE SEQUENCE</scope>
    <source>
        <strain evidence="1">CBHHK002</strain>
    </source>
</reference>
<comment type="caution">
    <text evidence="1">The sequence shown here is derived from an EMBL/GenBank/DDBJ whole genome shotgun (WGS) entry which is preliminary data.</text>
</comment>
<protein>
    <submittedName>
        <fullName evidence="1">Uncharacterized protein</fullName>
    </submittedName>
</protein>
<name>A0AAD6ZNN1_9AGAR</name>
<dbReference type="Pfam" id="PF18759">
    <property type="entry name" value="Plavaka"/>
    <property type="match status" value="1"/>
</dbReference>
<evidence type="ECO:0000313" key="2">
    <source>
        <dbReference type="Proteomes" id="UP001218218"/>
    </source>
</evidence>
<dbReference type="AlphaFoldDB" id="A0AAD6ZNN1"/>
<evidence type="ECO:0000313" key="1">
    <source>
        <dbReference type="EMBL" id="KAJ7331380.1"/>
    </source>
</evidence>
<dbReference type="InterPro" id="IPR041078">
    <property type="entry name" value="Plavaka"/>
</dbReference>